<gene>
    <name evidence="1" type="ORF">I5E68_09420</name>
</gene>
<evidence type="ECO:0000313" key="2">
    <source>
        <dbReference type="Proteomes" id="UP000617634"/>
    </source>
</evidence>
<name>A0A931HCA7_9SPHN</name>
<accession>A0A931HCA7</accession>
<keyword evidence="2" id="KW-1185">Reference proteome</keyword>
<dbReference type="EMBL" id="JADZGI010000001">
    <property type="protein sequence ID" value="MBH0113164.1"/>
    <property type="molecule type" value="Genomic_DNA"/>
</dbReference>
<dbReference type="AlphaFoldDB" id="A0A931HCA7"/>
<sequence length="137" mass="14058">MSATVLYTPDVLALAVRLSHYPLRDEMPHVAEARSQACGSAIILGLATDADGRIEAVGLRSQACAIGQAAAAIFADGAQGQSRDDIAGSQAALTAWLAGEGALPDWPGLDTIAAAQAYPGRHAALMLPWNAALRALP</sequence>
<dbReference type="RefSeq" id="WP_197163195.1">
    <property type="nucleotide sequence ID" value="NZ_JADZGI010000001.1"/>
</dbReference>
<reference evidence="1" key="1">
    <citation type="submission" date="2020-11" db="EMBL/GenBank/DDBJ databases">
        <title>Novosphingobium aureum sp. nov., a marine bacterium isolated from sediment of a salt flat.</title>
        <authorList>
            <person name="Yoo Y."/>
            <person name="Kim J.-J."/>
        </authorList>
    </citation>
    <scope>NUCLEOTIDE SEQUENCE</scope>
    <source>
        <strain evidence="1">YJ-S2-02</strain>
    </source>
</reference>
<dbReference type="Gene3D" id="3.90.1010.10">
    <property type="match status" value="1"/>
</dbReference>
<comment type="caution">
    <text evidence="1">The sequence shown here is derived from an EMBL/GenBank/DDBJ whole genome shotgun (WGS) entry which is preliminary data.</text>
</comment>
<organism evidence="1 2">
    <name type="scientific">Novosphingobium aureum</name>
    <dbReference type="NCBI Taxonomy" id="2792964"/>
    <lineage>
        <taxon>Bacteria</taxon>
        <taxon>Pseudomonadati</taxon>
        <taxon>Pseudomonadota</taxon>
        <taxon>Alphaproteobacteria</taxon>
        <taxon>Sphingomonadales</taxon>
        <taxon>Sphingomonadaceae</taxon>
        <taxon>Novosphingobium</taxon>
    </lineage>
</organism>
<dbReference type="Proteomes" id="UP000617634">
    <property type="component" value="Unassembled WGS sequence"/>
</dbReference>
<proteinExistence type="predicted"/>
<dbReference type="SUPFAM" id="SSF82649">
    <property type="entry name" value="SufE/NifU"/>
    <property type="match status" value="1"/>
</dbReference>
<protein>
    <submittedName>
        <fullName evidence="1">Iron-sulfur cluster assembly scaffold protein</fullName>
    </submittedName>
</protein>
<evidence type="ECO:0000313" key="1">
    <source>
        <dbReference type="EMBL" id="MBH0113164.1"/>
    </source>
</evidence>